<dbReference type="AlphaFoldDB" id="A0A5K7Z593"/>
<gene>
    <name evidence="3" type="ORF">DSCW_10510</name>
</gene>
<keyword evidence="4" id="KW-1185">Reference proteome</keyword>
<proteinExistence type="predicted"/>
<feature type="signal peptide" evidence="2">
    <location>
        <begin position="1"/>
        <end position="22"/>
    </location>
</feature>
<dbReference type="EMBL" id="AP021875">
    <property type="protein sequence ID" value="BBO73634.1"/>
    <property type="molecule type" value="Genomic_DNA"/>
</dbReference>
<evidence type="ECO:0000256" key="1">
    <source>
        <dbReference type="SAM" id="MobiDB-lite"/>
    </source>
</evidence>
<sequence>MKAFAVILLSIFIAWTPCILPAAFGSEPEEKQPSSPGSVWQEVKEDWVEIGKGAKDAGVEVGKSIKKEFQELPENMRKGYQETKEALKGGTGGNSEGTSTNKDNNQQ</sequence>
<feature type="region of interest" description="Disordered" evidence="1">
    <location>
        <begin position="72"/>
        <end position="107"/>
    </location>
</feature>
<evidence type="ECO:0000313" key="3">
    <source>
        <dbReference type="EMBL" id="BBO73634.1"/>
    </source>
</evidence>
<name>A0A5K7Z593_9BACT</name>
<evidence type="ECO:0000313" key="4">
    <source>
        <dbReference type="Proteomes" id="UP000427769"/>
    </source>
</evidence>
<accession>A0A5K7Z593</accession>
<evidence type="ECO:0008006" key="5">
    <source>
        <dbReference type="Google" id="ProtNLM"/>
    </source>
</evidence>
<protein>
    <recommendedName>
        <fullName evidence="5">Lipoprotein</fullName>
    </recommendedName>
</protein>
<dbReference type="Proteomes" id="UP000427769">
    <property type="component" value="Chromosome"/>
</dbReference>
<feature type="compositionally biased region" description="Basic and acidic residues" evidence="1">
    <location>
        <begin position="72"/>
        <end position="87"/>
    </location>
</feature>
<keyword evidence="2" id="KW-0732">Signal</keyword>
<reference evidence="3 4" key="1">
    <citation type="submission" date="2019-11" db="EMBL/GenBank/DDBJ databases">
        <title>Comparative genomics of hydrocarbon-degrading Desulfosarcina strains.</title>
        <authorList>
            <person name="Watanabe M."/>
            <person name="Kojima H."/>
            <person name="Fukui M."/>
        </authorList>
    </citation>
    <scope>NUCLEOTIDE SEQUENCE [LARGE SCALE GENOMIC DNA]</scope>
    <source>
        <strain evidence="3 4">PP31</strain>
    </source>
</reference>
<dbReference type="KEGG" id="dwd:DSCW_10510"/>
<feature type="chain" id="PRO_5024454393" description="Lipoprotein" evidence="2">
    <location>
        <begin position="23"/>
        <end position="107"/>
    </location>
</feature>
<evidence type="ECO:0000256" key="2">
    <source>
        <dbReference type="SAM" id="SignalP"/>
    </source>
</evidence>
<organism evidence="3 4">
    <name type="scientific">Desulfosarcina widdelii</name>
    <dbReference type="NCBI Taxonomy" id="947919"/>
    <lineage>
        <taxon>Bacteria</taxon>
        <taxon>Pseudomonadati</taxon>
        <taxon>Thermodesulfobacteriota</taxon>
        <taxon>Desulfobacteria</taxon>
        <taxon>Desulfobacterales</taxon>
        <taxon>Desulfosarcinaceae</taxon>
        <taxon>Desulfosarcina</taxon>
    </lineage>
</organism>
<dbReference type="RefSeq" id="WP_155302727.1">
    <property type="nucleotide sequence ID" value="NZ_AP021875.1"/>
</dbReference>